<dbReference type="OrthoDB" id="5523335at2"/>
<feature type="coiled-coil region" evidence="1">
    <location>
        <begin position="359"/>
        <end position="386"/>
    </location>
</feature>
<protein>
    <recommendedName>
        <fullName evidence="5">DUF349 domain-containing protein</fullName>
    </recommendedName>
</protein>
<dbReference type="Proteomes" id="UP000198644">
    <property type="component" value="Unassembled WGS sequence"/>
</dbReference>
<sequence length="821" mass="93952">MAAFIQKLFKKRTASATRPDTDSRKKQPAQDRPDPASESPVKSPEQALIDQQRAKIAEPDPDQETLAELATHGLAADIRLDAVRRVTDESLLQRVQKATRGRDKGVYQHARQALQEIRQRQARAQQTRDDLAKLTNQAKELALTSDTSLYEARVEKLEQAWSTLEPAATNEEKAEILAALHDCRQRAGELAAQREEVIRRENQREQRELTLTLLKETIADLEREQTDHATLPSLDALQRTQENRWLEATRETDVSKSEQKDYESLMQTLKSHVAALRRLGVHQEQIQALLDDEVEPDPEAARALLENLEWPGSLPRPEALERLARAANVRRPVQQVEGDREQQKVLQERLDRVLGQLEQTLAENLLKESRQNLKQAQALHRQLTGKEARHHQGNLQRLAGQVRELGDWRGFATGPKQAALCEQMEYLAEQPMDPEAKAARIQELQQEWKNLGGSSDRDLWQRFRTASDAAFEPCKAYFEARSDLKKVNLQKRQTLCEELARYLEAADWATVDWKAAEQIEKTARQEWREAWPVEFRDNRPIQKRFDQLMAELGRRLDEERLHNEALKQGIVDEAQALIDHTPLNEAMDRAKALQKQWQEIGVTRHREDRKLWKAFRAACDQIFSRRDEERQLRNQQVNEADETAAPLLAKAQAALDADSLDEPAVRTLRDQLREAAASPVSSKVGKQLQDCINRLEERRKQEAVLANTRQWQDWIRQRTLGPVDASTLPRHWQTLQSQVSLAQPQEVVVLAEILTGTPSSQSDQNLRMELQVRRLKEGLAGSATPSDQDLEALVARWCLDLDGENPDPALAERFCDALQPR</sequence>
<proteinExistence type="predicted"/>
<accession>A0A1I6JI49</accession>
<dbReference type="RefSeq" id="WP_092014943.1">
    <property type="nucleotide sequence ID" value="NZ_FOYW01000002.1"/>
</dbReference>
<evidence type="ECO:0000313" key="3">
    <source>
        <dbReference type="EMBL" id="SFR78706.1"/>
    </source>
</evidence>
<evidence type="ECO:0008006" key="5">
    <source>
        <dbReference type="Google" id="ProtNLM"/>
    </source>
</evidence>
<organism evidence="3 4">
    <name type="scientific">Marinobacter daqiaonensis</name>
    <dbReference type="NCBI Taxonomy" id="650891"/>
    <lineage>
        <taxon>Bacteria</taxon>
        <taxon>Pseudomonadati</taxon>
        <taxon>Pseudomonadota</taxon>
        <taxon>Gammaproteobacteria</taxon>
        <taxon>Pseudomonadales</taxon>
        <taxon>Marinobacteraceae</taxon>
        <taxon>Marinobacter</taxon>
    </lineage>
</organism>
<dbReference type="AlphaFoldDB" id="A0A1I6JI49"/>
<reference evidence="4" key="1">
    <citation type="submission" date="2016-10" db="EMBL/GenBank/DDBJ databases">
        <authorList>
            <person name="Varghese N."/>
            <person name="Submissions S."/>
        </authorList>
    </citation>
    <scope>NUCLEOTIDE SEQUENCE [LARGE SCALE GENOMIC DNA]</scope>
    <source>
        <strain evidence="4">CGMCC 1.9167</strain>
    </source>
</reference>
<dbReference type="EMBL" id="FOYW01000002">
    <property type="protein sequence ID" value="SFR78706.1"/>
    <property type="molecule type" value="Genomic_DNA"/>
</dbReference>
<keyword evidence="1" id="KW-0175">Coiled coil</keyword>
<dbReference type="InterPro" id="IPR007139">
    <property type="entry name" value="DUF349"/>
</dbReference>
<keyword evidence="4" id="KW-1185">Reference proteome</keyword>
<evidence type="ECO:0000256" key="2">
    <source>
        <dbReference type="SAM" id="MobiDB-lite"/>
    </source>
</evidence>
<name>A0A1I6JI49_9GAMM</name>
<dbReference type="STRING" id="650891.SAMN05216203_3050"/>
<feature type="coiled-coil region" evidence="1">
    <location>
        <begin position="107"/>
        <end position="144"/>
    </location>
</feature>
<gene>
    <name evidence="3" type="ORF">SAMN05216203_3050</name>
</gene>
<evidence type="ECO:0000256" key="1">
    <source>
        <dbReference type="SAM" id="Coils"/>
    </source>
</evidence>
<feature type="compositionally biased region" description="Basic and acidic residues" evidence="2">
    <location>
        <begin position="19"/>
        <end position="35"/>
    </location>
</feature>
<evidence type="ECO:0000313" key="4">
    <source>
        <dbReference type="Proteomes" id="UP000198644"/>
    </source>
</evidence>
<dbReference type="Pfam" id="PF03993">
    <property type="entry name" value="DUF349"/>
    <property type="match status" value="3"/>
</dbReference>
<feature type="region of interest" description="Disordered" evidence="2">
    <location>
        <begin position="1"/>
        <end position="61"/>
    </location>
</feature>